<dbReference type="GO" id="GO:1990961">
    <property type="term" value="P:xenobiotic detoxification by transmembrane export across the plasma membrane"/>
    <property type="evidence" value="ECO:0007669"/>
    <property type="project" value="TreeGrafter"/>
</dbReference>
<gene>
    <name evidence="7" type="primary">emrD</name>
    <name evidence="7" type="ORF">GCM10007894_24950</name>
</gene>
<feature type="transmembrane region" description="Helical" evidence="5">
    <location>
        <begin position="241"/>
        <end position="264"/>
    </location>
</feature>
<accession>A0AA37TRR6</accession>
<comment type="caution">
    <text evidence="7">The sequence shown here is derived from an EMBL/GenBank/DDBJ whole genome shotgun (WGS) entry which is preliminary data.</text>
</comment>
<keyword evidence="2 5" id="KW-0812">Transmembrane</keyword>
<feature type="transmembrane region" description="Helical" evidence="5">
    <location>
        <begin position="133"/>
        <end position="159"/>
    </location>
</feature>
<keyword evidence="8" id="KW-1185">Reference proteome</keyword>
<evidence type="ECO:0000313" key="7">
    <source>
        <dbReference type="EMBL" id="GLS84518.1"/>
    </source>
</evidence>
<evidence type="ECO:0000256" key="5">
    <source>
        <dbReference type="SAM" id="Phobius"/>
    </source>
</evidence>
<dbReference type="EMBL" id="BSPO01000003">
    <property type="protein sequence ID" value="GLS84518.1"/>
    <property type="molecule type" value="Genomic_DNA"/>
</dbReference>
<sequence>MNQRQFLSFIATIVAVIGVGQMAQTIFVPAIPDMADGLQVDPEQLQALMAAYLIPYGLLQFIYGPVSDRIGRKPPLLFGLALFATGCLLAVMATNINTLLLATFVQGAGTAAAGALCRSIPRDHFNSEQLIRVNAFISMAVMFAPLLAPLMGGLCVAYLGWRSVYWVLLSVSLLVIAVVVFRFKESLPVQQRNFENPLSLYRHVLASRQFVLYCSCLMATLGAVVAFESVAGILYGDVLNLNPFLVSLLFILPIPGSLAGSYYASRCKSRKKLSRIAITTALSGGLVILIPALFSTVATLSLLLGSILVFFAAGALFPTFTSKAIEPFPRQAGVAGALLGGAQNLGAGVIILIMSLMPMHGQLSIGITLIVLVMIIALTLAKAAQSEMHNSQW</sequence>
<feature type="transmembrane region" description="Helical" evidence="5">
    <location>
        <begin position="276"/>
        <end position="294"/>
    </location>
</feature>
<evidence type="ECO:0000313" key="8">
    <source>
        <dbReference type="Proteomes" id="UP001157439"/>
    </source>
</evidence>
<proteinExistence type="predicted"/>
<reference evidence="7 8" key="1">
    <citation type="journal article" date="2014" name="Int. J. Syst. Evol. Microbiol.">
        <title>Complete genome sequence of Corynebacterium casei LMG S-19264T (=DSM 44701T), isolated from a smear-ripened cheese.</title>
        <authorList>
            <consortium name="US DOE Joint Genome Institute (JGI-PGF)"/>
            <person name="Walter F."/>
            <person name="Albersmeier A."/>
            <person name="Kalinowski J."/>
            <person name="Ruckert C."/>
        </authorList>
    </citation>
    <scope>NUCLEOTIDE SEQUENCE [LARGE SCALE GENOMIC DNA]</scope>
    <source>
        <strain evidence="7 8">NBRC 112785</strain>
    </source>
</reference>
<dbReference type="PROSITE" id="PS50850">
    <property type="entry name" value="MFS"/>
    <property type="match status" value="1"/>
</dbReference>
<name>A0AA37TRR6_9GAMM</name>
<feature type="transmembrane region" description="Helical" evidence="5">
    <location>
        <begin position="76"/>
        <end position="93"/>
    </location>
</feature>
<dbReference type="GO" id="GO:0005886">
    <property type="term" value="C:plasma membrane"/>
    <property type="evidence" value="ECO:0007669"/>
    <property type="project" value="TreeGrafter"/>
</dbReference>
<dbReference type="GO" id="GO:0022857">
    <property type="term" value="F:transmembrane transporter activity"/>
    <property type="evidence" value="ECO:0007669"/>
    <property type="project" value="InterPro"/>
</dbReference>
<keyword evidence="4 5" id="KW-0472">Membrane</keyword>
<keyword evidence="3 5" id="KW-1133">Transmembrane helix</keyword>
<feature type="domain" description="Major facilitator superfamily (MFS) profile" evidence="6">
    <location>
        <begin position="4"/>
        <end position="385"/>
    </location>
</feature>
<feature type="transmembrane region" description="Helical" evidence="5">
    <location>
        <begin position="363"/>
        <end position="381"/>
    </location>
</feature>
<protein>
    <submittedName>
        <fullName evidence="7">Bcr/CflA family drug resistance efflux transporter</fullName>
    </submittedName>
</protein>
<evidence type="ECO:0000256" key="1">
    <source>
        <dbReference type="ARBA" id="ARBA00004141"/>
    </source>
</evidence>
<dbReference type="InterPro" id="IPR011701">
    <property type="entry name" value="MFS"/>
</dbReference>
<dbReference type="Gene3D" id="1.20.1720.10">
    <property type="entry name" value="Multidrug resistance protein D"/>
    <property type="match status" value="1"/>
</dbReference>
<dbReference type="Pfam" id="PF07690">
    <property type="entry name" value="MFS_1"/>
    <property type="match status" value="1"/>
</dbReference>
<dbReference type="SUPFAM" id="SSF103473">
    <property type="entry name" value="MFS general substrate transporter"/>
    <property type="match status" value="1"/>
</dbReference>
<feature type="transmembrane region" description="Helical" evidence="5">
    <location>
        <begin position="165"/>
        <end position="183"/>
    </location>
</feature>
<dbReference type="Proteomes" id="UP001157439">
    <property type="component" value="Unassembled WGS sequence"/>
</dbReference>
<evidence type="ECO:0000256" key="2">
    <source>
        <dbReference type="ARBA" id="ARBA00022692"/>
    </source>
</evidence>
<feature type="transmembrane region" description="Helical" evidence="5">
    <location>
        <begin position="46"/>
        <end position="64"/>
    </location>
</feature>
<feature type="transmembrane region" description="Helical" evidence="5">
    <location>
        <begin position="99"/>
        <end position="121"/>
    </location>
</feature>
<dbReference type="InterPro" id="IPR036259">
    <property type="entry name" value="MFS_trans_sf"/>
</dbReference>
<dbReference type="RefSeq" id="WP_095500390.1">
    <property type="nucleotide sequence ID" value="NZ_BSPO01000003.1"/>
</dbReference>
<evidence type="ECO:0000259" key="6">
    <source>
        <dbReference type="PROSITE" id="PS50850"/>
    </source>
</evidence>
<dbReference type="AlphaFoldDB" id="A0AA37TRR6"/>
<dbReference type="CDD" id="cd17320">
    <property type="entry name" value="MFS_MdfA_MDR_like"/>
    <property type="match status" value="1"/>
</dbReference>
<dbReference type="InterPro" id="IPR020846">
    <property type="entry name" value="MFS_dom"/>
</dbReference>
<dbReference type="PANTHER" id="PTHR23502">
    <property type="entry name" value="MAJOR FACILITATOR SUPERFAMILY"/>
    <property type="match status" value="1"/>
</dbReference>
<comment type="subcellular location">
    <subcellularLocation>
        <location evidence="1">Membrane</location>
        <topology evidence="1">Multi-pass membrane protein</topology>
    </subcellularLocation>
</comment>
<evidence type="ECO:0000256" key="4">
    <source>
        <dbReference type="ARBA" id="ARBA00023136"/>
    </source>
</evidence>
<feature type="transmembrane region" description="Helical" evidence="5">
    <location>
        <begin position="332"/>
        <end position="357"/>
    </location>
</feature>
<evidence type="ECO:0000256" key="3">
    <source>
        <dbReference type="ARBA" id="ARBA00022989"/>
    </source>
</evidence>
<organism evidence="7 8">
    <name type="scientific">Paraferrimonas haliotis</name>
    <dbReference type="NCBI Taxonomy" id="2013866"/>
    <lineage>
        <taxon>Bacteria</taxon>
        <taxon>Pseudomonadati</taxon>
        <taxon>Pseudomonadota</taxon>
        <taxon>Gammaproteobacteria</taxon>
        <taxon>Alteromonadales</taxon>
        <taxon>Ferrimonadaceae</taxon>
        <taxon>Paraferrimonas</taxon>
    </lineage>
</organism>
<feature type="transmembrane region" description="Helical" evidence="5">
    <location>
        <begin position="300"/>
        <end position="320"/>
    </location>
</feature>
<dbReference type="PANTHER" id="PTHR23502:SF32">
    <property type="entry name" value="MULTIDRUG RESISTANCE PROTEIN D"/>
    <property type="match status" value="1"/>
</dbReference>
<feature type="transmembrane region" description="Helical" evidence="5">
    <location>
        <begin position="210"/>
        <end position="235"/>
    </location>
</feature>